<gene>
    <name evidence="1" type="ORF">NCGR_LOCUS63388</name>
</gene>
<organism evidence="1 2">
    <name type="scientific">Miscanthus lutarioriparius</name>
    <dbReference type="NCBI Taxonomy" id="422564"/>
    <lineage>
        <taxon>Eukaryota</taxon>
        <taxon>Viridiplantae</taxon>
        <taxon>Streptophyta</taxon>
        <taxon>Embryophyta</taxon>
        <taxon>Tracheophyta</taxon>
        <taxon>Spermatophyta</taxon>
        <taxon>Magnoliopsida</taxon>
        <taxon>Liliopsida</taxon>
        <taxon>Poales</taxon>
        <taxon>Poaceae</taxon>
        <taxon>PACMAD clade</taxon>
        <taxon>Panicoideae</taxon>
        <taxon>Andropogonodae</taxon>
        <taxon>Andropogoneae</taxon>
        <taxon>Saccharinae</taxon>
        <taxon>Miscanthus</taxon>
    </lineage>
</organism>
<accession>A0A811SF14</accession>
<proteinExistence type="predicted"/>
<dbReference type="AlphaFoldDB" id="A0A811SF14"/>
<comment type="caution">
    <text evidence="1">The sequence shown here is derived from an EMBL/GenBank/DDBJ whole genome shotgun (WGS) entry which is preliminary data.</text>
</comment>
<keyword evidence="2" id="KW-1185">Reference proteome</keyword>
<name>A0A811SF14_9POAL</name>
<dbReference type="Proteomes" id="UP000604825">
    <property type="component" value="Unassembled WGS sequence"/>
</dbReference>
<evidence type="ECO:0000313" key="1">
    <source>
        <dbReference type="EMBL" id="CAD6339290.1"/>
    </source>
</evidence>
<dbReference type="EMBL" id="CAJGYO010000019">
    <property type="protein sequence ID" value="CAD6339290.1"/>
    <property type="molecule type" value="Genomic_DNA"/>
</dbReference>
<reference evidence="1" key="1">
    <citation type="submission" date="2020-10" db="EMBL/GenBank/DDBJ databases">
        <authorList>
            <person name="Han B."/>
            <person name="Lu T."/>
            <person name="Zhao Q."/>
            <person name="Huang X."/>
            <person name="Zhao Y."/>
        </authorList>
    </citation>
    <scope>NUCLEOTIDE SEQUENCE</scope>
</reference>
<protein>
    <submittedName>
        <fullName evidence="1">Uncharacterized protein</fullName>
    </submittedName>
</protein>
<sequence length="67" mass="6890">MLLAPLSLERLICRCVALGGGKDEGDAVAQLPQAGHVDDCAGREGVPEHVQLRDEAATPAAVDGVQV</sequence>
<evidence type="ECO:0000313" key="2">
    <source>
        <dbReference type="Proteomes" id="UP000604825"/>
    </source>
</evidence>